<evidence type="ECO:0000256" key="1">
    <source>
        <dbReference type="ARBA" id="ARBA00022428"/>
    </source>
</evidence>
<comment type="pathway">
    <text evidence="3">Quinol/quinone metabolism; 1,4-dihydroxy-2-naphthoate biosynthesis; 1,4-dihydroxy-2-naphthoate from chorismate: step 3/7.</text>
</comment>
<evidence type="ECO:0000256" key="3">
    <source>
        <dbReference type="HAMAP-Rule" id="MF_01660"/>
    </source>
</evidence>
<keyword evidence="2 3" id="KW-0456">Lyase</keyword>
<accession>K9B211</accession>
<reference evidence="5 6" key="1">
    <citation type="journal article" date="2013" name="Genome Announc.">
        <title>Genome Sequence of Staphylococcus massiliensis Strain S46, Isolated from the Surface of Healthy Human Skin.</title>
        <authorList>
            <person name="Srivastav R."/>
            <person name="Singh A."/>
            <person name="Jangir P.K."/>
            <person name="Kumari C."/>
            <person name="Muduli S."/>
            <person name="Sharma R."/>
        </authorList>
    </citation>
    <scope>NUCLEOTIDE SEQUENCE [LARGE SCALE GENOMIC DNA]</scope>
    <source>
        <strain evidence="5 6">S46</strain>
    </source>
</reference>
<dbReference type="NCBIfam" id="TIGR03695">
    <property type="entry name" value="menH_SHCHC"/>
    <property type="match status" value="1"/>
</dbReference>
<dbReference type="STRING" id="1229783.C273_07122"/>
<dbReference type="UniPathway" id="UPA01057">
    <property type="reaction ID" value="UER00900"/>
</dbReference>
<dbReference type="UniPathway" id="UPA00079"/>
<dbReference type="SUPFAM" id="SSF53474">
    <property type="entry name" value="alpha/beta-Hydrolases"/>
    <property type="match status" value="1"/>
</dbReference>
<comment type="function">
    <text evidence="3">Catalyzes a proton abstraction reaction that results in 2,5-elimination of pyruvate from 2-succinyl-5-enolpyruvyl-6-hydroxy-3-cyclohexene-1-carboxylate (SEPHCHC) and the formation of 2-succinyl-6-hydroxy-2,4-cyclohexadiene-1-carboxylate (SHCHC).</text>
</comment>
<comment type="similarity">
    <text evidence="3">Belongs to the AB hydrolase superfamily. MenH family.</text>
</comment>
<organism evidence="5 6">
    <name type="scientific">Staphylococcus massiliensis S46</name>
    <dbReference type="NCBI Taxonomy" id="1229783"/>
    <lineage>
        <taxon>Bacteria</taxon>
        <taxon>Bacillati</taxon>
        <taxon>Bacillota</taxon>
        <taxon>Bacilli</taxon>
        <taxon>Bacillales</taxon>
        <taxon>Staphylococcaceae</taxon>
        <taxon>Staphylococcus</taxon>
    </lineage>
</organism>
<dbReference type="HAMAP" id="MF_01660">
    <property type="entry name" value="MenH"/>
    <property type="match status" value="1"/>
</dbReference>
<keyword evidence="1 3" id="KW-0474">Menaquinone biosynthesis</keyword>
<dbReference type="Proteomes" id="UP000009885">
    <property type="component" value="Unassembled WGS sequence"/>
</dbReference>
<dbReference type="eggNOG" id="COG0596">
    <property type="taxonomic scope" value="Bacteria"/>
</dbReference>
<evidence type="ECO:0000313" key="5">
    <source>
        <dbReference type="EMBL" id="EKU47795.1"/>
    </source>
</evidence>
<dbReference type="PANTHER" id="PTHR42916:SF1">
    <property type="entry name" value="PROTEIN PHYLLO, CHLOROPLASTIC"/>
    <property type="match status" value="1"/>
</dbReference>
<dbReference type="InterPro" id="IPR022485">
    <property type="entry name" value="SHCHC_synthase_MenH"/>
</dbReference>
<proteinExistence type="inferred from homology"/>
<evidence type="ECO:0000313" key="6">
    <source>
        <dbReference type="Proteomes" id="UP000009885"/>
    </source>
</evidence>
<evidence type="ECO:0000256" key="2">
    <source>
        <dbReference type="ARBA" id="ARBA00023239"/>
    </source>
</evidence>
<comment type="pathway">
    <text evidence="3">Quinol/quinone metabolism; menaquinone biosynthesis.</text>
</comment>
<dbReference type="PANTHER" id="PTHR42916">
    <property type="entry name" value="2-SUCCINYL-5-ENOLPYRUVYL-6-HYDROXY-3-CYCLOHEXENE-1-CARBOXYLATE SYNTHASE"/>
    <property type="match status" value="1"/>
</dbReference>
<name>K9B211_9STAP</name>
<dbReference type="EMBL" id="AMSQ01000009">
    <property type="protein sequence ID" value="EKU47795.1"/>
    <property type="molecule type" value="Genomic_DNA"/>
</dbReference>
<protein>
    <recommendedName>
        <fullName evidence="3">Putative 2-succinyl-6-hydroxy-2,4-cyclohexadiene-1-carboxylate synthase</fullName>
        <shortName evidence="3">SHCHC synthase</shortName>
        <ecNumber evidence="3">4.2.99.20</ecNumber>
    </recommendedName>
</protein>
<evidence type="ECO:0000259" key="4">
    <source>
        <dbReference type="Pfam" id="PF00561"/>
    </source>
</evidence>
<feature type="domain" description="AB hydrolase-1" evidence="4">
    <location>
        <begin position="16"/>
        <end position="249"/>
    </location>
</feature>
<dbReference type="InterPro" id="IPR029058">
    <property type="entry name" value="AB_hydrolase_fold"/>
</dbReference>
<dbReference type="Pfam" id="PF00561">
    <property type="entry name" value="Abhydrolase_1"/>
    <property type="match status" value="1"/>
</dbReference>
<dbReference type="RefSeq" id="WP_009383728.1">
    <property type="nucleotide sequence ID" value="NZ_AMSQ01000009.1"/>
</dbReference>
<dbReference type="OrthoDB" id="9808398at2"/>
<dbReference type="GO" id="GO:0009234">
    <property type="term" value="P:menaquinone biosynthetic process"/>
    <property type="evidence" value="ECO:0007669"/>
    <property type="project" value="UniProtKB-UniRule"/>
</dbReference>
<comment type="subunit">
    <text evidence="3">Monomer.</text>
</comment>
<comment type="caution">
    <text evidence="5">The sequence shown here is derived from an EMBL/GenBank/DDBJ whole genome shotgun (WGS) entry which is preliminary data.</text>
</comment>
<comment type="catalytic activity">
    <reaction evidence="3">
        <text>5-enolpyruvoyl-6-hydroxy-2-succinyl-cyclohex-3-ene-1-carboxylate = (1R,6R)-6-hydroxy-2-succinyl-cyclohexa-2,4-diene-1-carboxylate + pyruvate</text>
        <dbReference type="Rhea" id="RHEA:25597"/>
        <dbReference type="ChEBI" id="CHEBI:15361"/>
        <dbReference type="ChEBI" id="CHEBI:58689"/>
        <dbReference type="ChEBI" id="CHEBI:58818"/>
        <dbReference type="EC" id="4.2.99.20"/>
    </reaction>
</comment>
<dbReference type="AlphaFoldDB" id="K9B211"/>
<dbReference type="EC" id="4.2.99.20" evidence="3"/>
<dbReference type="InterPro" id="IPR000073">
    <property type="entry name" value="AB_hydrolase_1"/>
</dbReference>
<dbReference type="Gene3D" id="3.40.50.1820">
    <property type="entry name" value="alpha/beta hydrolase"/>
    <property type="match status" value="1"/>
</dbReference>
<dbReference type="PATRIC" id="fig|1229783.3.peg.1437"/>
<dbReference type="GO" id="GO:0070205">
    <property type="term" value="F:2-succinyl-6-hydroxy-2,4-cyclohexadiene-1-carboxylate synthase activity"/>
    <property type="evidence" value="ECO:0007669"/>
    <property type="project" value="UniProtKB-UniRule"/>
</dbReference>
<sequence length="266" mass="30261">MLHYNFYESKAKTNQLLVLLHGFISDGTTYEDDVESFKEKVNVMTIDLPGHGEDTSDLTMTWDFKMITHELDQILEQYDMYDLYLHGYSMGGRVAMYYALHGKALLKGLVLESTSPGIKGESDREERVKVDEARAKVLEIAGLEVFVNDWEKLPLFASQQSLNKETREAIRRNRMKQDPVKLAKALRDYGTGSMPNLWNDIKNIEVPVKIIVGELDEKFVSIAEKMEQLLPQSDVSVIKDAGHTVHVEDKANFDTIVLTFTLGGRQ</sequence>
<keyword evidence="6" id="KW-1185">Reference proteome</keyword>
<gene>
    <name evidence="3" type="primary">menH</name>
    <name evidence="5" type="ORF">C273_07122</name>
</gene>